<evidence type="ECO:0008006" key="3">
    <source>
        <dbReference type="Google" id="ProtNLM"/>
    </source>
</evidence>
<organism evidence="1 2">
    <name type="scientific">Pseudarthrobacter scleromae</name>
    <dbReference type="NCBI Taxonomy" id="158897"/>
    <lineage>
        <taxon>Bacteria</taxon>
        <taxon>Bacillati</taxon>
        <taxon>Actinomycetota</taxon>
        <taxon>Actinomycetes</taxon>
        <taxon>Micrococcales</taxon>
        <taxon>Micrococcaceae</taxon>
        <taxon>Pseudarthrobacter</taxon>
    </lineage>
</organism>
<sequence>MHDKLLPAALARARKKTAGSVTYLSRLNRHYDLPADYQLNVIHSNK</sequence>
<keyword evidence="2" id="KW-1185">Reference proteome</keyword>
<evidence type="ECO:0000313" key="1">
    <source>
        <dbReference type="EMBL" id="GGI86815.1"/>
    </source>
</evidence>
<reference evidence="2" key="1">
    <citation type="journal article" date="2019" name="Int. J. Syst. Evol. Microbiol.">
        <title>The Global Catalogue of Microorganisms (GCM) 10K type strain sequencing project: providing services to taxonomists for standard genome sequencing and annotation.</title>
        <authorList>
            <consortium name="The Broad Institute Genomics Platform"/>
            <consortium name="The Broad Institute Genome Sequencing Center for Infectious Disease"/>
            <person name="Wu L."/>
            <person name="Ma J."/>
        </authorList>
    </citation>
    <scope>NUCLEOTIDE SEQUENCE [LARGE SCALE GENOMIC DNA]</scope>
    <source>
        <strain evidence="2">CGMCC 1.3601</strain>
    </source>
</reference>
<evidence type="ECO:0000313" key="2">
    <source>
        <dbReference type="Proteomes" id="UP000658754"/>
    </source>
</evidence>
<gene>
    <name evidence="1" type="ORF">GCM10007175_25010</name>
</gene>
<proteinExistence type="predicted"/>
<name>A0ABQ2CFX7_9MICC</name>
<protein>
    <recommendedName>
        <fullName evidence="3">Transposase</fullName>
    </recommendedName>
</protein>
<dbReference type="EMBL" id="BMKV01000004">
    <property type="protein sequence ID" value="GGI86815.1"/>
    <property type="molecule type" value="Genomic_DNA"/>
</dbReference>
<accession>A0ABQ2CFX7</accession>
<dbReference type="Proteomes" id="UP000658754">
    <property type="component" value="Unassembled WGS sequence"/>
</dbReference>
<comment type="caution">
    <text evidence="1">The sequence shown here is derived from an EMBL/GenBank/DDBJ whole genome shotgun (WGS) entry which is preliminary data.</text>
</comment>